<keyword evidence="8" id="KW-1185">Reference proteome</keyword>
<dbReference type="Gene3D" id="3.40.50.880">
    <property type="match status" value="1"/>
</dbReference>
<dbReference type="GO" id="GO:0006508">
    <property type="term" value="P:proteolysis"/>
    <property type="evidence" value="ECO:0007669"/>
    <property type="project" value="UniProtKB-KW"/>
</dbReference>
<gene>
    <name evidence="7" type="ORF">I7X43_08060</name>
</gene>
<comment type="similarity">
    <text evidence="1">Belongs to the peptidase S51 family.</text>
</comment>
<dbReference type="GO" id="GO:0008236">
    <property type="term" value="F:serine-type peptidase activity"/>
    <property type="evidence" value="ECO:0007669"/>
    <property type="project" value="UniProtKB-KW"/>
</dbReference>
<dbReference type="EMBL" id="JAEDAL010000003">
    <property type="protein sequence ID" value="MBH9552806.1"/>
    <property type="molecule type" value="Genomic_DNA"/>
</dbReference>
<evidence type="ECO:0000256" key="4">
    <source>
        <dbReference type="ARBA" id="ARBA00022825"/>
    </source>
</evidence>
<protein>
    <submittedName>
        <fullName evidence="7">Type 1 glutamine amidotransferase-like domain-containing protein</fullName>
    </submittedName>
</protein>
<evidence type="ECO:0000256" key="5">
    <source>
        <dbReference type="SAM" id="MobiDB-lite"/>
    </source>
</evidence>
<organism evidence="7 8">
    <name type="scientific">Inhella gelatinilytica</name>
    <dbReference type="NCBI Taxonomy" id="2795030"/>
    <lineage>
        <taxon>Bacteria</taxon>
        <taxon>Pseudomonadati</taxon>
        <taxon>Pseudomonadota</taxon>
        <taxon>Betaproteobacteria</taxon>
        <taxon>Burkholderiales</taxon>
        <taxon>Sphaerotilaceae</taxon>
        <taxon>Inhella</taxon>
    </lineage>
</organism>
<feature type="signal peptide" evidence="6">
    <location>
        <begin position="1"/>
        <end position="20"/>
    </location>
</feature>
<comment type="caution">
    <text evidence="7">The sequence shown here is derived from an EMBL/GenBank/DDBJ whole genome shotgun (WGS) entry which is preliminary data.</text>
</comment>
<dbReference type="Proteomes" id="UP000620139">
    <property type="component" value="Unassembled WGS sequence"/>
</dbReference>
<feature type="region of interest" description="Disordered" evidence="5">
    <location>
        <begin position="426"/>
        <end position="451"/>
    </location>
</feature>
<name>A0A931IWE5_9BURK</name>
<accession>A0A931IWE5</accession>
<evidence type="ECO:0000256" key="3">
    <source>
        <dbReference type="ARBA" id="ARBA00022801"/>
    </source>
</evidence>
<reference evidence="7" key="1">
    <citation type="submission" date="2020-12" db="EMBL/GenBank/DDBJ databases">
        <title>The genome sequence of Inhella sp. 4Y17.</title>
        <authorList>
            <person name="Liu Y."/>
        </authorList>
    </citation>
    <scope>NUCLEOTIDE SEQUENCE</scope>
    <source>
        <strain evidence="7">4Y10</strain>
    </source>
</reference>
<keyword evidence="3" id="KW-0378">Hydrolase</keyword>
<dbReference type="InterPro" id="IPR005320">
    <property type="entry name" value="Peptidase_S51"/>
</dbReference>
<dbReference type="InterPro" id="IPR029062">
    <property type="entry name" value="Class_I_gatase-like"/>
</dbReference>
<keyword evidence="4" id="KW-0720">Serine protease</keyword>
<keyword evidence="6" id="KW-0732">Signal</keyword>
<evidence type="ECO:0000256" key="1">
    <source>
        <dbReference type="ARBA" id="ARBA00006534"/>
    </source>
</evidence>
<keyword evidence="2" id="KW-0645">Protease</keyword>
<dbReference type="CDD" id="cd03145">
    <property type="entry name" value="GAT1_cyanophycinase"/>
    <property type="match status" value="1"/>
</dbReference>
<evidence type="ECO:0000256" key="2">
    <source>
        <dbReference type="ARBA" id="ARBA00022670"/>
    </source>
</evidence>
<evidence type="ECO:0000313" key="8">
    <source>
        <dbReference type="Proteomes" id="UP000620139"/>
    </source>
</evidence>
<evidence type="ECO:0000313" key="7">
    <source>
        <dbReference type="EMBL" id="MBH9552806.1"/>
    </source>
</evidence>
<dbReference type="AlphaFoldDB" id="A0A931IWE5"/>
<proteinExistence type="inferred from homology"/>
<dbReference type="SUPFAM" id="SSF52317">
    <property type="entry name" value="Class I glutamine amidotransferase-like"/>
    <property type="match status" value="1"/>
</dbReference>
<sequence length="451" mass="49158">MVMRVGWALVLGFCMSWAQAADSARQGVVMALGGSVRFDNQAVWTRLVQEAGGKGARFAVFATAAGNPDRTAQRLKATLEQYGAVAEIVPVAPRLKGVDWKATRDDPKWVERVAAMDAVFFSGGSQGLIVDALQPEGQASPMLQAIRRVQQRGGVIAGTSAGAAIMSAWMFRNAPDTLAVLRGQLRDGQEVDRGLGFVGADLFVDQHFLRRGRIGRLLPLMHAKGYRWGLGIEEDSAALIAGNQIEVVGARGALLVDLSRAERDKRLEPFNLRGARVSFLDRGDRHDLSTGVTTPSAAKLTDQRIDPNASDFKPYFDQDPFFPDILGDNVLVRAIVQLVDGPTRELRGIAFNGTELRALPAPPPGRRAKPEPTPEEMGFEFRLHILPDTIAYYTGALGGEDYTVLRVGLDVLPVRMTAPIYQAWPPVKSPQRKNAPPERIRRAQGPENPRG</sequence>
<dbReference type="Pfam" id="PF03575">
    <property type="entry name" value="Peptidase_S51"/>
    <property type="match status" value="1"/>
</dbReference>
<keyword evidence="7" id="KW-0315">Glutamine amidotransferase</keyword>
<dbReference type="PANTHER" id="PTHR36175:SF1">
    <property type="entry name" value="CYANOPHYCINASE"/>
    <property type="match status" value="1"/>
</dbReference>
<evidence type="ECO:0000256" key="6">
    <source>
        <dbReference type="SAM" id="SignalP"/>
    </source>
</evidence>
<dbReference type="PANTHER" id="PTHR36175">
    <property type="entry name" value="CYANOPHYCINASE"/>
    <property type="match status" value="1"/>
</dbReference>
<feature type="chain" id="PRO_5037940586" evidence="6">
    <location>
        <begin position="21"/>
        <end position="451"/>
    </location>
</feature>
<dbReference type="RefSeq" id="WP_198100429.1">
    <property type="nucleotide sequence ID" value="NZ_JAEDAL010000003.1"/>
</dbReference>